<feature type="transmembrane region" description="Helical" evidence="5">
    <location>
        <begin position="153"/>
        <end position="176"/>
    </location>
</feature>
<evidence type="ECO:0000256" key="5">
    <source>
        <dbReference type="SAM" id="Phobius"/>
    </source>
</evidence>
<accession>A0A7C5XLT6</accession>
<feature type="transmembrane region" description="Helical" evidence="5">
    <location>
        <begin position="122"/>
        <end position="141"/>
    </location>
</feature>
<evidence type="ECO:0000256" key="3">
    <source>
        <dbReference type="ARBA" id="ARBA00022989"/>
    </source>
</evidence>
<dbReference type="SUPFAM" id="SSF51306">
    <property type="entry name" value="LexA/Signal peptidase"/>
    <property type="match status" value="1"/>
</dbReference>
<evidence type="ECO:0000256" key="4">
    <source>
        <dbReference type="ARBA" id="ARBA00023136"/>
    </source>
</evidence>
<dbReference type="NCBIfam" id="TIGR02228">
    <property type="entry name" value="sigpep_I_arch"/>
    <property type="match status" value="1"/>
</dbReference>
<dbReference type="InterPro" id="IPR001733">
    <property type="entry name" value="Peptidase_S26B"/>
</dbReference>
<keyword evidence="2 5" id="KW-0812">Transmembrane</keyword>
<dbReference type="GO" id="GO:0016020">
    <property type="term" value="C:membrane"/>
    <property type="evidence" value="ECO:0007669"/>
    <property type="project" value="UniProtKB-SubCell"/>
</dbReference>
<keyword evidence="6" id="KW-0378">Hydrolase</keyword>
<dbReference type="AlphaFoldDB" id="A0A7C5XLT6"/>
<dbReference type="InterPro" id="IPR036286">
    <property type="entry name" value="LexA/Signal_pep-like_sf"/>
</dbReference>
<evidence type="ECO:0000256" key="2">
    <source>
        <dbReference type="ARBA" id="ARBA00022692"/>
    </source>
</evidence>
<dbReference type="GO" id="GO:0006465">
    <property type="term" value="P:signal peptide processing"/>
    <property type="evidence" value="ECO:0007669"/>
    <property type="project" value="InterPro"/>
</dbReference>
<evidence type="ECO:0000313" key="6">
    <source>
        <dbReference type="EMBL" id="HHP81308.1"/>
    </source>
</evidence>
<evidence type="ECO:0000256" key="1">
    <source>
        <dbReference type="ARBA" id="ARBA00004370"/>
    </source>
</evidence>
<dbReference type="EC" id="3.4.21.89" evidence="6"/>
<organism evidence="6">
    <name type="scientific">Ignisphaera aggregans</name>
    <dbReference type="NCBI Taxonomy" id="334771"/>
    <lineage>
        <taxon>Archaea</taxon>
        <taxon>Thermoproteota</taxon>
        <taxon>Thermoprotei</taxon>
        <taxon>Desulfurococcales</taxon>
        <taxon>Desulfurococcaceae</taxon>
        <taxon>Ignisphaera</taxon>
    </lineage>
</organism>
<name>A0A7C5XLT6_9CREN</name>
<feature type="transmembrane region" description="Helical" evidence="5">
    <location>
        <begin position="12"/>
        <end position="39"/>
    </location>
</feature>
<reference evidence="6" key="1">
    <citation type="journal article" date="2020" name="mSystems">
        <title>Genome- and Community-Level Interaction Insights into Carbon Utilization and Element Cycling Functions of Hydrothermarchaeota in Hydrothermal Sediment.</title>
        <authorList>
            <person name="Zhou Z."/>
            <person name="Liu Y."/>
            <person name="Xu W."/>
            <person name="Pan J."/>
            <person name="Luo Z.H."/>
            <person name="Li M."/>
        </authorList>
    </citation>
    <scope>NUCLEOTIDE SEQUENCE [LARGE SCALE GENOMIC DNA]</scope>
    <source>
        <strain evidence="6">SpSt-1121</strain>
    </source>
</reference>
<dbReference type="GO" id="GO:0009003">
    <property type="term" value="F:signal peptidase activity"/>
    <property type="evidence" value="ECO:0007669"/>
    <property type="project" value="UniProtKB-EC"/>
</dbReference>
<proteinExistence type="predicted"/>
<keyword evidence="4 5" id="KW-0472">Membrane</keyword>
<comment type="subcellular location">
    <subcellularLocation>
        <location evidence="1">Membrane</location>
    </subcellularLocation>
</comment>
<comment type="caution">
    <text evidence="6">The sequence shown here is derived from an EMBL/GenBank/DDBJ whole genome shotgun (WGS) entry which is preliminary data.</text>
</comment>
<dbReference type="CDD" id="cd06462">
    <property type="entry name" value="Peptidase_S24_S26"/>
    <property type="match status" value="1"/>
</dbReference>
<protein>
    <submittedName>
        <fullName evidence="6">Signal peptidase I</fullName>
        <ecNumber evidence="6">3.4.21.89</ecNumber>
    </submittedName>
</protein>
<gene>
    <name evidence="6" type="ORF">ENM84_01440</name>
</gene>
<keyword evidence="3 5" id="KW-1133">Transmembrane helix</keyword>
<dbReference type="EMBL" id="DRZI01000048">
    <property type="protein sequence ID" value="HHP81308.1"/>
    <property type="molecule type" value="Genomic_DNA"/>
</dbReference>
<sequence>MEVASGRKKLLAVYITILLLVILFLGKLVYLPLAFMLIVGRSMEPVYRVGDLVIGVATYLKSYSVGDVVVWCRDFLRTACVVHRVIDVSEDHVITKGDANPGPDFPVPSSWVSYVVVGYAPLYLWLPLIGLVVFLAGYASYKESEKRIYIQPGFVAIAIIASYIAINAFILGFTYIDNSPPFYSTPRVDLLATYLDIVNRVYVVILNISEYRFINAICNLSGEVSTNVSITINGSIARLSISIPSQFFFYLWNKSSAKGVSFLPSPPASVQESFDVSCTTIFDKAMLSGNYIAVFSWREPIVKAFNDTLIVENQNPVPVTLRIELFSRARGSVVYLKEYVVEPFSMLVIDFRKVVDAVGEYDARVYYIFLGVIRGQGAEIRVS</sequence>